<dbReference type="InterPro" id="IPR020846">
    <property type="entry name" value="MFS_dom"/>
</dbReference>
<reference evidence="7 8" key="1">
    <citation type="journal article" date="2019" name="Int. J. Syst. Evol. Microbiol.">
        <title>The Global Catalogue of Microorganisms (GCM) 10K type strain sequencing project: providing services to taxonomists for standard genome sequencing and annotation.</title>
        <authorList>
            <consortium name="The Broad Institute Genomics Platform"/>
            <consortium name="The Broad Institute Genome Sequencing Center for Infectious Disease"/>
            <person name="Wu L."/>
            <person name="Ma J."/>
        </authorList>
    </citation>
    <scope>NUCLEOTIDE SEQUENCE [LARGE SCALE GENOMIC DNA]</scope>
    <source>
        <strain evidence="7 8">JCM 14718</strain>
    </source>
</reference>
<evidence type="ECO:0000256" key="2">
    <source>
        <dbReference type="ARBA" id="ARBA00022692"/>
    </source>
</evidence>
<proteinExistence type="predicted"/>
<feature type="transmembrane region" description="Helical" evidence="5">
    <location>
        <begin position="12"/>
        <end position="38"/>
    </location>
</feature>
<feature type="transmembrane region" description="Helical" evidence="5">
    <location>
        <begin position="106"/>
        <end position="128"/>
    </location>
</feature>
<dbReference type="PANTHER" id="PTHR23531">
    <property type="entry name" value="QUINOLENE RESISTANCE PROTEIN NORA"/>
    <property type="match status" value="1"/>
</dbReference>
<protein>
    <submittedName>
        <fullName evidence="7">MFS transporter</fullName>
    </submittedName>
</protein>
<dbReference type="PROSITE" id="PS50850">
    <property type="entry name" value="MFS"/>
    <property type="match status" value="1"/>
</dbReference>
<feature type="transmembrane region" description="Helical" evidence="5">
    <location>
        <begin position="274"/>
        <end position="291"/>
    </location>
</feature>
<name>A0ABN2FWN6_9ACTN</name>
<dbReference type="InterPro" id="IPR036259">
    <property type="entry name" value="MFS_trans_sf"/>
</dbReference>
<comment type="subcellular location">
    <subcellularLocation>
        <location evidence="1">Cell membrane</location>
        <topology evidence="1">Multi-pass membrane protein</topology>
    </subcellularLocation>
</comment>
<dbReference type="SUPFAM" id="SSF103473">
    <property type="entry name" value="MFS general substrate transporter"/>
    <property type="match status" value="1"/>
</dbReference>
<organism evidence="7 8">
    <name type="scientific">Fodinicola feengrottensis</name>
    <dbReference type="NCBI Taxonomy" id="435914"/>
    <lineage>
        <taxon>Bacteria</taxon>
        <taxon>Bacillati</taxon>
        <taxon>Actinomycetota</taxon>
        <taxon>Actinomycetes</taxon>
        <taxon>Mycobacteriales</taxon>
        <taxon>Fodinicola</taxon>
    </lineage>
</organism>
<evidence type="ECO:0000313" key="8">
    <source>
        <dbReference type="Proteomes" id="UP001500618"/>
    </source>
</evidence>
<dbReference type="InterPro" id="IPR052714">
    <property type="entry name" value="MFS_Exporter"/>
</dbReference>
<feature type="transmembrane region" description="Helical" evidence="5">
    <location>
        <begin position="81"/>
        <end position="100"/>
    </location>
</feature>
<feature type="transmembrane region" description="Helical" evidence="5">
    <location>
        <begin position="360"/>
        <end position="378"/>
    </location>
</feature>
<keyword evidence="3 5" id="KW-1133">Transmembrane helix</keyword>
<evidence type="ECO:0000313" key="7">
    <source>
        <dbReference type="EMBL" id="GAA1661030.1"/>
    </source>
</evidence>
<dbReference type="PANTHER" id="PTHR23531:SF1">
    <property type="entry name" value="QUINOLENE RESISTANCE PROTEIN NORA"/>
    <property type="match status" value="1"/>
</dbReference>
<feature type="transmembrane region" description="Helical" evidence="5">
    <location>
        <begin position="215"/>
        <end position="236"/>
    </location>
</feature>
<gene>
    <name evidence="7" type="ORF">GCM10009765_08100</name>
</gene>
<evidence type="ECO:0000256" key="1">
    <source>
        <dbReference type="ARBA" id="ARBA00004651"/>
    </source>
</evidence>
<evidence type="ECO:0000259" key="6">
    <source>
        <dbReference type="PROSITE" id="PS50850"/>
    </source>
</evidence>
<dbReference type="InterPro" id="IPR011701">
    <property type="entry name" value="MFS"/>
</dbReference>
<feature type="transmembrane region" description="Helical" evidence="5">
    <location>
        <begin position="50"/>
        <end position="69"/>
    </location>
</feature>
<evidence type="ECO:0000256" key="4">
    <source>
        <dbReference type="ARBA" id="ARBA00023136"/>
    </source>
</evidence>
<keyword evidence="8" id="KW-1185">Reference proteome</keyword>
<dbReference type="Pfam" id="PF07690">
    <property type="entry name" value="MFS_1"/>
    <property type="match status" value="1"/>
</dbReference>
<sequence length="384" mass="38427">MTTTTPATRPRLFSRALLLIMGANFGALTSLYLLLSVVPLYTAKLGDNGVGAGLSTGLLMTATVVAELATPRLVARFGYRWVLAAGLMLLGAPTLALAFAPTMATIMLVSLVRGTGFAIVMVVSGALVPLLLPKERQGEGLGISGLVACLPPIAALPLGLWLASAAGFTAAFLVGGFCALAGLAVIGWVPKVAPSGESAVGIVAGLRTAALNRPAIVFATTAMAGGIVAGFLPLAVSGGSGSLAATALLVQAATAAGSRWLAGRFGDRYGAGKLLVPAALVAAVGLIPLVVTDNPVAILAGMAVFGIGFGAAQNASIALMLSRVAPSSYGTVSALWNMSYDGGWGLGATGFGILAARVGFSPAFAATAVLMVATVTYFHRSIKK</sequence>
<feature type="transmembrane region" description="Helical" evidence="5">
    <location>
        <begin position="297"/>
        <end position="322"/>
    </location>
</feature>
<accession>A0ABN2FWN6</accession>
<feature type="domain" description="Major facilitator superfamily (MFS) profile" evidence="6">
    <location>
        <begin position="16"/>
        <end position="384"/>
    </location>
</feature>
<evidence type="ECO:0000256" key="5">
    <source>
        <dbReference type="SAM" id="Phobius"/>
    </source>
</evidence>
<keyword evidence="4 5" id="KW-0472">Membrane</keyword>
<dbReference type="RefSeq" id="WP_344307212.1">
    <property type="nucleotide sequence ID" value="NZ_BAAANY010000002.1"/>
</dbReference>
<feature type="transmembrane region" description="Helical" evidence="5">
    <location>
        <begin position="242"/>
        <end position="262"/>
    </location>
</feature>
<feature type="transmembrane region" description="Helical" evidence="5">
    <location>
        <begin position="168"/>
        <end position="189"/>
    </location>
</feature>
<feature type="transmembrane region" description="Helical" evidence="5">
    <location>
        <begin position="140"/>
        <end position="162"/>
    </location>
</feature>
<evidence type="ECO:0000256" key="3">
    <source>
        <dbReference type="ARBA" id="ARBA00022989"/>
    </source>
</evidence>
<dbReference type="Proteomes" id="UP001500618">
    <property type="component" value="Unassembled WGS sequence"/>
</dbReference>
<keyword evidence="2 5" id="KW-0812">Transmembrane</keyword>
<dbReference type="EMBL" id="BAAANY010000002">
    <property type="protein sequence ID" value="GAA1661030.1"/>
    <property type="molecule type" value="Genomic_DNA"/>
</dbReference>
<dbReference type="Gene3D" id="1.20.1250.20">
    <property type="entry name" value="MFS general substrate transporter like domains"/>
    <property type="match status" value="1"/>
</dbReference>
<comment type="caution">
    <text evidence="7">The sequence shown here is derived from an EMBL/GenBank/DDBJ whole genome shotgun (WGS) entry which is preliminary data.</text>
</comment>
<feature type="transmembrane region" description="Helical" evidence="5">
    <location>
        <begin position="334"/>
        <end position="354"/>
    </location>
</feature>